<name>A0A6J6D7T9_9ZZZZ</name>
<accession>A0A6J6D7T9</accession>
<proteinExistence type="predicted"/>
<evidence type="ECO:0000313" key="1">
    <source>
        <dbReference type="EMBL" id="CAB4559356.1"/>
    </source>
</evidence>
<dbReference type="EMBL" id="CAEZTJ010000003">
    <property type="protein sequence ID" value="CAB4559356.1"/>
    <property type="molecule type" value="Genomic_DNA"/>
</dbReference>
<protein>
    <submittedName>
        <fullName evidence="1">Unannotated protein</fullName>
    </submittedName>
</protein>
<organism evidence="1">
    <name type="scientific">freshwater metagenome</name>
    <dbReference type="NCBI Taxonomy" id="449393"/>
    <lineage>
        <taxon>unclassified sequences</taxon>
        <taxon>metagenomes</taxon>
        <taxon>ecological metagenomes</taxon>
    </lineage>
</organism>
<gene>
    <name evidence="1" type="ORF">UFOPK1650_00051</name>
</gene>
<reference evidence="1" key="1">
    <citation type="submission" date="2020-05" db="EMBL/GenBank/DDBJ databases">
        <authorList>
            <person name="Chiriac C."/>
            <person name="Salcher M."/>
            <person name="Ghai R."/>
            <person name="Kavagutti S V."/>
        </authorList>
    </citation>
    <scope>NUCLEOTIDE SEQUENCE</scope>
</reference>
<sequence>MDLFDREPLLQPTFQASEIGIDHQVIARSGEDEGDIHADALICEFLYRCQSFVSGRDFDQYVWPVHFLPEREPFLDRRRSFSR</sequence>
<dbReference type="AlphaFoldDB" id="A0A6J6D7T9"/>